<evidence type="ECO:0000313" key="3">
    <source>
        <dbReference type="Proteomes" id="UP000253426"/>
    </source>
</evidence>
<keyword evidence="1" id="KW-0472">Membrane</keyword>
<evidence type="ECO:0000256" key="1">
    <source>
        <dbReference type="SAM" id="Phobius"/>
    </source>
</evidence>
<comment type="caution">
    <text evidence="2">The sequence shown here is derived from an EMBL/GenBank/DDBJ whole genome shotgun (WGS) entry which is preliminary data.</text>
</comment>
<organism evidence="2 3">
    <name type="scientific">Roseimicrobium gellanilyticum</name>
    <dbReference type="NCBI Taxonomy" id="748857"/>
    <lineage>
        <taxon>Bacteria</taxon>
        <taxon>Pseudomonadati</taxon>
        <taxon>Verrucomicrobiota</taxon>
        <taxon>Verrucomicrobiia</taxon>
        <taxon>Verrucomicrobiales</taxon>
        <taxon>Verrucomicrobiaceae</taxon>
        <taxon>Roseimicrobium</taxon>
    </lineage>
</organism>
<dbReference type="EMBL" id="QNRR01000002">
    <property type="protein sequence ID" value="RBP46545.1"/>
    <property type="molecule type" value="Genomic_DNA"/>
</dbReference>
<dbReference type="AlphaFoldDB" id="A0A366HS87"/>
<keyword evidence="1" id="KW-0812">Transmembrane</keyword>
<reference evidence="2 3" key="1">
    <citation type="submission" date="2018-06" db="EMBL/GenBank/DDBJ databases">
        <title>Genomic Encyclopedia of Type Strains, Phase IV (KMG-IV): sequencing the most valuable type-strain genomes for metagenomic binning, comparative biology and taxonomic classification.</title>
        <authorList>
            <person name="Goeker M."/>
        </authorList>
    </citation>
    <scope>NUCLEOTIDE SEQUENCE [LARGE SCALE GENOMIC DNA]</scope>
    <source>
        <strain evidence="2 3">DSM 25532</strain>
    </source>
</reference>
<protein>
    <submittedName>
        <fullName evidence="2">Uncharacterized protein</fullName>
    </submittedName>
</protein>
<name>A0A366HS87_9BACT</name>
<accession>A0A366HS87</accession>
<feature type="transmembrane region" description="Helical" evidence="1">
    <location>
        <begin position="14"/>
        <end position="35"/>
    </location>
</feature>
<evidence type="ECO:0000313" key="2">
    <source>
        <dbReference type="EMBL" id="RBP46545.1"/>
    </source>
</evidence>
<keyword evidence="3" id="KW-1185">Reference proteome</keyword>
<keyword evidence="1" id="KW-1133">Transmembrane helix</keyword>
<sequence>MLKVLGSMTYGHRWIPLLALLLCVGSWGILEYLPWRERNPLRFHMDRPSPDEIARKQSPVELRVENISKYPVVYYGGTLHAANKPVSYFCQLKGTTGNGVVIPPGGTYAHEKEMSGKAMATARNAETEMRYFWAPVREAWFARTFLPAVKSRLPDKCAHAIPEIRARRENEPLHILPETARPAL</sequence>
<dbReference type="Proteomes" id="UP000253426">
    <property type="component" value="Unassembled WGS sequence"/>
</dbReference>
<proteinExistence type="predicted"/>
<gene>
    <name evidence="2" type="ORF">DES53_102936</name>
</gene>